<dbReference type="Gene3D" id="1.10.3680.10">
    <property type="entry name" value="TerB-like"/>
    <property type="match status" value="1"/>
</dbReference>
<evidence type="ECO:0000313" key="4">
    <source>
        <dbReference type="Proteomes" id="UP000478493"/>
    </source>
</evidence>
<sequence>MEIRNLSQEEEQKLCRLRDMIVLALSGDGILSAEEELCIKTVMTMKSIKLDYVELVLSDPFAIKDSYPTTHKEKLEYLADIVQLMMSDNKCPIKEIKYCEAISDKLGLSRDDLSTCVEAWSFDYPKAADDYVANGGIIVR</sequence>
<gene>
    <name evidence="2" type="ORF">DW206_26665</name>
    <name evidence="1" type="ORF">F3B85_13910</name>
</gene>
<dbReference type="AlphaFoldDB" id="A0A412ZZ51"/>
<protein>
    <recommendedName>
        <fullName evidence="5">TerB family tellurite resistance protein</fullName>
    </recommendedName>
</protein>
<dbReference type="Proteomes" id="UP000283329">
    <property type="component" value="Unassembled WGS sequence"/>
</dbReference>
<reference evidence="1 4" key="2">
    <citation type="journal article" date="2019" name="Nat. Med.">
        <title>A library of human gut bacterial isolates paired with longitudinal multiomics data enables mechanistic microbiome research.</title>
        <authorList>
            <person name="Poyet M."/>
            <person name="Groussin M."/>
            <person name="Gibbons S.M."/>
            <person name="Avila-Pacheco J."/>
            <person name="Jiang X."/>
            <person name="Kearney S.M."/>
            <person name="Perrotta A.R."/>
            <person name="Berdy B."/>
            <person name="Zhao S."/>
            <person name="Lieberman T.D."/>
            <person name="Swanson P.K."/>
            <person name="Smith M."/>
            <person name="Roesemann S."/>
            <person name="Alexander J.E."/>
            <person name="Rich S.A."/>
            <person name="Livny J."/>
            <person name="Vlamakis H."/>
            <person name="Clish C."/>
            <person name="Bullock K."/>
            <person name="Deik A."/>
            <person name="Scott J."/>
            <person name="Pierce K.A."/>
            <person name="Xavier R.J."/>
            <person name="Alm E.J."/>
        </authorList>
    </citation>
    <scope>NUCLEOTIDE SEQUENCE [LARGE SCALE GENOMIC DNA]</scope>
    <source>
        <strain evidence="1 4">BIOML-A41</strain>
    </source>
</reference>
<reference evidence="2 3" key="1">
    <citation type="submission" date="2018-08" db="EMBL/GenBank/DDBJ databases">
        <title>A genome reference for cultivated species of the human gut microbiota.</title>
        <authorList>
            <person name="Zou Y."/>
            <person name="Xue W."/>
            <person name="Luo G."/>
        </authorList>
    </citation>
    <scope>NUCLEOTIDE SEQUENCE [LARGE SCALE GENOMIC DNA]</scope>
    <source>
        <strain evidence="2 3">AM17-48</strain>
    </source>
</reference>
<dbReference type="EMBL" id="QRJR01000058">
    <property type="protein sequence ID" value="RHH38052.1"/>
    <property type="molecule type" value="Genomic_DNA"/>
</dbReference>
<evidence type="ECO:0008006" key="5">
    <source>
        <dbReference type="Google" id="ProtNLM"/>
    </source>
</evidence>
<accession>A0A412ZZ51</accession>
<name>A0A412ZZ51_BACOV</name>
<dbReference type="RefSeq" id="WP_004304340.1">
    <property type="nucleotide sequence ID" value="NZ_BAABYV010000001.1"/>
</dbReference>
<dbReference type="Proteomes" id="UP000478493">
    <property type="component" value="Unassembled WGS sequence"/>
</dbReference>
<evidence type="ECO:0000313" key="3">
    <source>
        <dbReference type="Proteomes" id="UP000283329"/>
    </source>
</evidence>
<dbReference type="SUPFAM" id="SSF158682">
    <property type="entry name" value="TerB-like"/>
    <property type="match status" value="1"/>
</dbReference>
<evidence type="ECO:0000313" key="1">
    <source>
        <dbReference type="EMBL" id="KAA4535445.1"/>
    </source>
</evidence>
<organism evidence="2 3">
    <name type="scientific">Bacteroides ovatus</name>
    <dbReference type="NCBI Taxonomy" id="28116"/>
    <lineage>
        <taxon>Bacteria</taxon>
        <taxon>Pseudomonadati</taxon>
        <taxon>Bacteroidota</taxon>
        <taxon>Bacteroidia</taxon>
        <taxon>Bacteroidales</taxon>
        <taxon>Bacteroidaceae</taxon>
        <taxon>Bacteroides</taxon>
    </lineage>
</organism>
<proteinExistence type="predicted"/>
<dbReference type="EMBL" id="VWGP01000009">
    <property type="protein sequence ID" value="KAA4535445.1"/>
    <property type="molecule type" value="Genomic_DNA"/>
</dbReference>
<evidence type="ECO:0000313" key="2">
    <source>
        <dbReference type="EMBL" id="RHH38052.1"/>
    </source>
</evidence>
<comment type="caution">
    <text evidence="2">The sequence shown here is derived from an EMBL/GenBank/DDBJ whole genome shotgun (WGS) entry which is preliminary data.</text>
</comment>
<dbReference type="InterPro" id="IPR029024">
    <property type="entry name" value="TerB-like"/>
</dbReference>